<dbReference type="OrthoDB" id="6918910at2759"/>
<accession>A0A8J9VV65</accession>
<gene>
    <name evidence="1" type="ORF">BINO364_LOCUS16234</name>
</gene>
<dbReference type="Proteomes" id="UP000838878">
    <property type="component" value="Chromosome 9"/>
</dbReference>
<protein>
    <submittedName>
        <fullName evidence="1">Uncharacterized protein</fullName>
    </submittedName>
</protein>
<dbReference type="AlphaFoldDB" id="A0A8J9VV65"/>
<reference evidence="1" key="1">
    <citation type="submission" date="2021-12" db="EMBL/GenBank/DDBJ databases">
        <authorList>
            <person name="Martin H S."/>
        </authorList>
    </citation>
    <scope>NUCLEOTIDE SEQUENCE</scope>
</reference>
<evidence type="ECO:0000313" key="1">
    <source>
        <dbReference type="EMBL" id="CAH0731353.1"/>
    </source>
</evidence>
<dbReference type="EMBL" id="OV170229">
    <property type="protein sequence ID" value="CAH0731353.1"/>
    <property type="molecule type" value="Genomic_DNA"/>
</dbReference>
<proteinExistence type="predicted"/>
<sequence length="81" mass="9233">MDNTSMSIEDMETIEIAKYAIEKELSDLKKIVDHLCEMRVQAFDLECNVMTKVDSKTWTNISELIGLSRSLLLSEGEITFS</sequence>
<feature type="non-terminal residue" evidence="1">
    <location>
        <position position="81"/>
    </location>
</feature>
<keyword evidence="2" id="KW-1185">Reference proteome</keyword>
<evidence type="ECO:0000313" key="2">
    <source>
        <dbReference type="Proteomes" id="UP000838878"/>
    </source>
</evidence>
<organism evidence="1 2">
    <name type="scientific">Brenthis ino</name>
    <name type="common">lesser marbled fritillary</name>
    <dbReference type="NCBI Taxonomy" id="405034"/>
    <lineage>
        <taxon>Eukaryota</taxon>
        <taxon>Metazoa</taxon>
        <taxon>Ecdysozoa</taxon>
        <taxon>Arthropoda</taxon>
        <taxon>Hexapoda</taxon>
        <taxon>Insecta</taxon>
        <taxon>Pterygota</taxon>
        <taxon>Neoptera</taxon>
        <taxon>Endopterygota</taxon>
        <taxon>Lepidoptera</taxon>
        <taxon>Glossata</taxon>
        <taxon>Ditrysia</taxon>
        <taxon>Papilionoidea</taxon>
        <taxon>Nymphalidae</taxon>
        <taxon>Heliconiinae</taxon>
        <taxon>Argynnini</taxon>
        <taxon>Brenthis</taxon>
    </lineage>
</organism>
<name>A0A8J9VV65_9NEOP</name>